<feature type="compositionally biased region" description="Polar residues" evidence="1">
    <location>
        <begin position="543"/>
        <end position="556"/>
    </location>
</feature>
<dbReference type="EMBL" id="JAAAHW010004789">
    <property type="protein sequence ID" value="KAF9971578.1"/>
    <property type="molecule type" value="Genomic_DNA"/>
</dbReference>
<comment type="caution">
    <text evidence="2">The sequence shown here is derived from an EMBL/GenBank/DDBJ whole genome shotgun (WGS) entry which is preliminary data.</text>
</comment>
<dbReference type="AlphaFoldDB" id="A0A9P6JGE5"/>
<proteinExistence type="predicted"/>
<keyword evidence="3" id="KW-1185">Reference proteome</keyword>
<feature type="compositionally biased region" description="Basic and acidic residues" evidence="1">
    <location>
        <begin position="482"/>
        <end position="494"/>
    </location>
</feature>
<evidence type="ECO:0000313" key="2">
    <source>
        <dbReference type="EMBL" id="KAF9971578.1"/>
    </source>
</evidence>
<gene>
    <name evidence="2" type="ORF">BGZ65_010339</name>
</gene>
<name>A0A9P6JGE5_9FUNG</name>
<feature type="region of interest" description="Disordered" evidence="1">
    <location>
        <begin position="305"/>
        <end position="371"/>
    </location>
</feature>
<dbReference type="Proteomes" id="UP000749646">
    <property type="component" value="Unassembled WGS sequence"/>
</dbReference>
<evidence type="ECO:0000256" key="1">
    <source>
        <dbReference type="SAM" id="MobiDB-lite"/>
    </source>
</evidence>
<accession>A0A9P6JGE5</accession>
<reference evidence="2" key="1">
    <citation type="journal article" date="2020" name="Fungal Divers.">
        <title>Resolving the Mortierellaceae phylogeny through synthesis of multi-gene phylogenetics and phylogenomics.</title>
        <authorList>
            <person name="Vandepol N."/>
            <person name="Liber J."/>
            <person name="Desiro A."/>
            <person name="Na H."/>
            <person name="Kennedy M."/>
            <person name="Barry K."/>
            <person name="Grigoriev I.V."/>
            <person name="Miller A.N."/>
            <person name="O'Donnell K."/>
            <person name="Stajich J.E."/>
            <person name="Bonito G."/>
        </authorList>
    </citation>
    <scope>NUCLEOTIDE SEQUENCE</scope>
    <source>
        <strain evidence="2">MES-2147</strain>
    </source>
</reference>
<feature type="compositionally biased region" description="Basic and acidic residues" evidence="1">
    <location>
        <begin position="317"/>
        <end position="326"/>
    </location>
</feature>
<organism evidence="2 3">
    <name type="scientific">Modicella reniformis</name>
    <dbReference type="NCBI Taxonomy" id="1440133"/>
    <lineage>
        <taxon>Eukaryota</taxon>
        <taxon>Fungi</taxon>
        <taxon>Fungi incertae sedis</taxon>
        <taxon>Mucoromycota</taxon>
        <taxon>Mortierellomycotina</taxon>
        <taxon>Mortierellomycetes</taxon>
        <taxon>Mortierellales</taxon>
        <taxon>Mortierellaceae</taxon>
        <taxon>Modicella</taxon>
    </lineage>
</organism>
<protein>
    <submittedName>
        <fullName evidence="2">Uncharacterized protein</fullName>
    </submittedName>
</protein>
<feature type="compositionally biased region" description="Polar residues" evidence="1">
    <location>
        <begin position="433"/>
        <end position="447"/>
    </location>
</feature>
<feature type="region of interest" description="Disordered" evidence="1">
    <location>
        <begin position="404"/>
        <end position="556"/>
    </location>
</feature>
<dbReference type="OrthoDB" id="10261361at2759"/>
<evidence type="ECO:0000313" key="3">
    <source>
        <dbReference type="Proteomes" id="UP000749646"/>
    </source>
</evidence>
<sequence length="556" mass="63334">MSLVNAPVSYKRGLFTIHRKKMSNWKGHNMNPGFSVTITYSDGEVQDPEGSSQLLHETTIGHDIIGITRDFQLTPALTRLLRDNHGLITREVRKVKKVMQAYQAHYRDEALRKDATLSYDFFINVYDNPTLKKKELEPLLMATEGNPKMRHPTPQMTEAIEFLYERMGVVNRTRCHQWWYLFWDDLYRKNHEEIPQLVPKEFSPAFPGSICYRPMARPELEKFLERHGCWQKNGRGGFMHVGVLNKMYTFLNELVFEKMNKDQRQKQLELSTVERQRLEHLFWVTKARIHQDGTYKRMPRLDEYYDDDNNINNNNDDAEKGTRINNDDGGGLGRKPSKGASPTLTRKKSKKGWFESITPGRLKSKQSSGTHFESYSPGYIIPQTWQQKASQFAALLIGGRQEDLIGGSDEEDDLEDHSGGSSDHLALKRRKTTSSNSVDTLLVSASASAAEGGHDESSHDRKKSKSYPTAVELQTLPPYDNQQRERPPALHKDYQAPWISVSREGGSDGGGGDPAAAAFDNEELVPLKARQSLEDEPDPGMESDTSITSMSSEDYW</sequence>